<protein>
    <submittedName>
        <fullName evidence="6">Patatin family protein</fullName>
    </submittedName>
</protein>
<evidence type="ECO:0000313" key="7">
    <source>
        <dbReference type="Proteomes" id="UP001209257"/>
    </source>
</evidence>
<dbReference type="PANTHER" id="PTHR14226:SF25">
    <property type="entry name" value="PHOSPHOESTERASE"/>
    <property type="match status" value="1"/>
</dbReference>
<keyword evidence="7" id="KW-1185">Reference proteome</keyword>
<comment type="caution">
    <text evidence="4">Lacks conserved residue(s) required for the propagation of feature annotation.</text>
</comment>
<dbReference type="InterPro" id="IPR050301">
    <property type="entry name" value="NTE"/>
</dbReference>
<dbReference type="Pfam" id="PF19890">
    <property type="entry name" value="DUF6363"/>
    <property type="match status" value="1"/>
</dbReference>
<accession>A0ABT2VMG0</accession>
<proteinExistence type="predicted"/>
<dbReference type="InterPro" id="IPR045943">
    <property type="entry name" value="DUF6363"/>
</dbReference>
<keyword evidence="3 4" id="KW-0443">Lipid metabolism</keyword>
<feature type="active site" description="Nucleophile" evidence="4">
    <location>
        <position position="39"/>
    </location>
</feature>
<dbReference type="SUPFAM" id="SSF52151">
    <property type="entry name" value="FabD/lysophospholipase-like"/>
    <property type="match status" value="1"/>
</dbReference>
<name>A0ABT2VMG0_9ALTE</name>
<comment type="caution">
    <text evidence="6">The sequence shown here is derived from an EMBL/GenBank/DDBJ whole genome shotgun (WGS) entry which is preliminary data.</text>
</comment>
<evidence type="ECO:0000256" key="4">
    <source>
        <dbReference type="PROSITE-ProRule" id="PRU01161"/>
    </source>
</evidence>
<dbReference type="RefSeq" id="WP_262992938.1">
    <property type="nucleotide sequence ID" value="NZ_JAOTJC010000006.1"/>
</dbReference>
<gene>
    <name evidence="6" type="ORF">OCL06_06585</name>
</gene>
<evidence type="ECO:0000256" key="2">
    <source>
        <dbReference type="ARBA" id="ARBA00022963"/>
    </source>
</evidence>
<sequence length="279" mass="30722">MKRALVVEGGAMRGIFAAGVLDSFMSREYYPFDFAVGVSAGATNLATYVTRSPGLSKTIITQYATKREFFSPLRFIRGGHMTDVHWLWQQCKAALPRCKMSPKSDIPLYVGVTNVETGQCEYPRVTADNIDQLMVASCAIPTAYREQPVIDGKRYTDGGVADAIPVKQAYEMGARDITVILSQPLGFSKPKLKAGWLLDKLYGAQPALLDALKRRPDSYNETLAFLTNPPADCHIQVVAPDTTFKVKRLTMDKLKLAMGYRSGKNAARRLLADGCQRAA</sequence>
<dbReference type="CDD" id="cd07208">
    <property type="entry name" value="Pat_hypo_Ecoli_yjju_like"/>
    <property type="match status" value="1"/>
</dbReference>
<dbReference type="EMBL" id="JAOTJC010000006">
    <property type="protein sequence ID" value="MCU7554259.1"/>
    <property type="molecule type" value="Genomic_DNA"/>
</dbReference>
<evidence type="ECO:0000313" key="6">
    <source>
        <dbReference type="EMBL" id="MCU7554259.1"/>
    </source>
</evidence>
<dbReference type="Pfam" id="PF01734">
    <property type="entry name" value="Patatin"/>
    <property type="match status" value="1"/>
</dbReference>
<dbReference type="Gene3D" id="3.40.1090.10">
    <property type="entry name" value="Cytosolic phospholipase A2 catalytic domain"/>
    <property type="match status" value="2"/>
</dbReference>
<feature type="short sequence motif" description="DGA/G" evidence="4">
    <location>
        <begin position="157"/>
        <end position="159"/>
    </location>
</feature>
<feature type="active site" description="Proton acceptor" evidence="4">
    <location>
        <position position="157"/>
    </location>
</feature>
<reference evidence="7" key="1">
    <citation type="submission" date="2023-07" db="EMBL/GenBank/DDBJ databases">
        <title>Study on multiphase classification of strain Alteromonas salexigens isolated from the Yellow Sea.</title>
        <authorList>
            <person name="Sun L."/>
        </authorList>
    </citation>
    <scope>NUCLEOTIDE SEQUENCE [LARGE SCALE GENOMIC DNA]</scope>
    <source>
        <strain evidence="7">ASW11-19</strain>
    </source>
</reference>
<dbReference type="InterPro" id="IPR037483">
    <property type="entry name" value="YjjU-like"/>
</dbReference>
<dbReference type="Proteomes" id="UP001209257">
    <property type="component" value="Unassembled WGS sequence"/>
</dbReference>
<organism evidence="6 7">
    <name type="scientific">Alteromonas salexigens</name>
    <dbReference type="NCBI Taxonomy" id="2982530"/>
    <lineage>
        <taxon>Bacteria</taxon>
        <taxon>Pseudomonadati</taxon>
        <taxon>Pseudomonadota</taxon>
        <taxon>Gammaproteobacteria</taxon>
        <taxon>Alteromonadales</taxon>
        <taxon>Alteromonadaceae</taxon>
        <taxon>Alteromonas/Salinimonas group</taxon>
        <taxon>Alteromonas</taxon>
    </lineage>
</organism>
<dbReference type="PROSITE" id="PS51635">
    <property type="entry name" value="PNPLA"/>
    <property type="match status" value="1"/>
</dbReference>
<evidence type="ECO:0000259" key="5">
    <source>
        <dbReference type="PROSITE" id="PS51635"/>
    </source>
</evidence>
<keyword evidence="1 4" id="KW-0378">Hydrolase</keyword>
<evidence type="ECO:0000256" key="1">
    <source>
        <dbReference type="ARBA" id="ARBA00022801"/>
    </source>
</evidence>
<evidence type="ECO:0000256" key="3">
    <source>
        <dbReference type="ARBA" id="ARBA00023098"/>
    </source>
</evidence>
<dbReference type="InterPro" id="IPR016035">
    <property type="entry name" value="Acyl_Trfase/lysoPLipase"/>
</dbReference>
<dbReference type="InterPro" id="IPR002641">
    <property type="entry name" value="PNPLA_dom"/>
</dbReference>
<feature type="short sequence motif" description="GXSXG" evidence="4">
    <location>
        <begin position="37"/>
        <end position="41"/>
    </location>
</feature>
<feature type="domain" description="PNPLA" evidence="5">
    <location>
        <begin position="5"/>
        <end position="170"/>
    </location>
</feature>
<keyword evidence="2 4" id="KW-0442">Lipid degradation</keyword>
<dbReference type="PANTHER" id="PTHR14226">
    <property type="entry name" value="NEUROPATHY TARGET ESTERASE/SWISS CHEESE D.MELANOGASTER"/>
    <property type="match status" value="1"/>
</dbReference>